<dbReference type="AlphaFoldDB" id="A0A9P4M0Y9"/>
<name>A0A9P4M0Y9_9PEZI</name>
<gene>
    <name evidence="1" type="ORF">NA57DRAFT_81979</name>
</gene>
<proteinExistence type="predicted"/>
<accession>A0A9P4M0Y9</accession>
<dbReference type="Proteomes" id="UP000799772">
    <property type="component" value="Unassembled WGS sequence"/>
</dbReference>
<evidence type="ECO:0000313" key="1">
    <source>
        <dbReference type="EMBL" id="KAF2092830.1"/>
    </source>
</evidence>
<organism evidence="1 2">
    <name type="scientific">Rhizodiscina lignyota</name>
    <dbReference type="NCBI Taxonomy" id="1504668"/>
    <lineage>
        <taxon>Eukaryota</taxon>
        <taxon>Fungi</taxon>
        <taxon>Dikarya</taxon>
        <taxon>Ascomycota</taxon>
        <taxon>Pezizomycotina</taxon>
        <taxon>Dothideomycetes</taxon>
        <taxon>Pleosporomycetidae</taxon>
        <taxon>Aulographales</taxon>
        <taxon>Rhizodiscinaceae</taxon>
        <taxon>Rhizodiscina</taxon>
    </lineage>
</organism>
<dbReference type="EMBL" id="ML978142">
    <property type="protein sequence ID" value="KAF2092830.1"/>
    <property type="molecule type" value="Genomic_DNA"/>
</dbReference>
<sequence>MSAVLVRLCKIKMNEVRGPCLGVVAKRHSDIHAASPTLALPSWVPVFWDDPADHNRLADMHSDFWQEQDVDEPVSLVLSGVHVGSVSHDPVENAELNAEFPVVHFNARNSSERPLVLHMQQARKKGDLLIAHPYQCWSLRPRSASTFEMIQRVSPDHLNEGCFRRIVDEIGGAPRPIATYNVL</sequence>
<comment type="caution">
    <text evidence="1">The sequence shown here is derived from an EMBL/GenBank/DDBJ whole genome shotgun (WGS) entry which is preliminary data.</text>
</comment>
<keyword evidence="2" id="KW-1185">Reference proteome</keyword>
<protein>
    <submittedName>
        <fullName evidence="1">Uncharacterized protein</fullName>
    </submittedName>
</protein>
<evidence type="ECO:0000313" key="2">
    <source>
        <dbReference type="Proteomes" id="UP000799772"/>
    </source>
</evidence>
<reference evidence="1" key="1">
    <citation type="journal article" date="2020" name="Stud. Mycol.">
        <title>101 Dothideomycetes genomes: a test case for predicting lifestyles and emergence of pathogens.</title>
        <authorList>
            <person name="Haridas S."/>
            <person name="Albert R."/>
            <person name="Binder M."/>
            <person name="Bloem J."/>
            <person name="Labutti K."/>
            <person name="Salamov A."/>
            <person name="Andreopoulos B."/>
            <person name="Baker S."/>
            <person name="Barry K."/>
            <person name="Bills G."/>
            <person name="Bluhm B."/>
            <person name="Cannon C."/>
            <person name="Castanera R."/>
            <person name="Culley D."/>
            <person name="Daum C."/>
            <person name="Ezra D."/>
            <person name="Gonzalez J."/>
            <person name="Henrissat B."/>
            <person name="Kuo A."/>
            <person name="Liang C."/>
            <person name="Lipzen A."/>
            <person name="Lutzoni F."/>
            <person name="Magnuson J."/>
            <person name="Mondo S."/>
            <person name="Nolan M."/>
            <person name="Ohm R."/>
            <person name="Pangilinan J."/>
            <person name="Park H.-J."/>
            <person name="Ramirez L."/>
            <person name="Alfaro M."/>
            <person name="Sun H."/>
            <person name="Tritt A."/>
            <person name="Yoshinaga Y."/>
            <person name="Zwiers L.-H."/>
            <person name="Turgeon B."/>
            <person name="Goodwin S."/>
            <person name="Spatafora J."/>
            <person name="Crous P."/>
            <person name="Grigoriev I."/>
        </authorList>
    </citation>
    <scope>NUCLEOTIDE SEQUENCE</scope>
    <source>
        <strain evidence="1">CBS 133067</strain>
    </source>
</reference>